<proteinExistence type="predicted"/>
<comment type="caution">
    <text evidence="1">The sequence shown here is derived from an EMBL/GenBank/DDBJ whole genome shotgun (WGS) entry which is preliminary data.</text>
</comment>
<organism evidence="1 2">
    <name type="scientific">Trichonephila clavata</name>
    <name type="common">Joro spider</name>
    <name type="synonym">Nephila clavata</name>
    <dbReference type="NCBI Taxonomy" id="2740835"/>
    <lineage>
        <taxon>Eukaryota</taxon>
        <taxon>Metazoa</taxon>
        <taxon>Ecdysozoa</taxon>
        <taxon>Arthropoda</taxon>
        <taxon>Chelicerata</taxon>
        <taxon>Arachnida</taxon>
        <taxon>Araneae</taxon>
        <taxon>Araneomorphae</taxon>
        <taxon>Entelegynae</taxon>
        <taxon>Araneoidea</taxon>
        <taxon>Nephilidae</taxon>
        <taxon>Trichonephila</taxon>
    </lineage>
</organism>
<accession>A0A8X6HLU0</accession>
<dbReference type="Proteomes" id="UP000887116">
    <property type="component" value="Unassembled WGS sequence"/>
</dbReference>
<evidence type="ECO:0000313" key="1">
    <source>
        <dbReference type="EMBL" id="GFR25533.1"/>
    </source>
</evidence>
<dbReference type="AlphaFoldDB" id="A0A8X6HLU0"/>
<evidence type="ECO:0000313" key="2">
    <source>
        <dbReference type="Proteomes" id="UP000887116"/>
    </source>
</evidence>
<dbReference type="EMBL" id="BMAO01038536">
    <property type="protein sequence ID" value="GFR25533.1"/>
    <property type="molecule type" value="Genomic_DNA"/>
</dbReference>
<name>A0A8X6HLU0_TRICU</name>
<protein>
    <submittedName>
        <fullName evidence="1">Uncharacterized protein</fullName>
    </submittedName>
</protein>
<dbReference type="PROSITE" id="PS51257">
    <property type="entry name" value="PROKAR_LIPOPROTEIN"/>
    <property type="match status" value="1"/>
</dbReference>
<reference evidence="1" key="1">
    <citation type="submission" date="2020-07" db="EMBL/GenBank/DDBJ databases">
        <title>Multicomponent nature underlies the extraordinary mechanical properties of spider dragline silk.</title>
        <authorList>
            <person name="Kono N."/>
            <person name="Nakamura H."/>
            <person name="Mori M."/>
            <person name="Yoshida Y."/>
            <person name="Ohtoshi R."/>
            <person name="Malay A.D."/>
            <person name="Moran D.A.P."/>
            <person name="Tomita M."/>
            <person name="Numata K."/>
            <person name="Arakawa K."/>
        </authorList>
    </citation>
    <scope>NUCLEOTIDE SEQUENCE</scope>
</reference>
<sequence length="115" mass="13166">MNRARVVVMQQITFGCRYLRLVTSGYESDKGETKEWEEGHLECFREDGSWLERGSSPMREILLRLRVVIPQNSHSASEAAAAVNLHYSLNVGEFMEYKRYLFIVPSQAGVPILKS</sequence>
<keyword evidence="2" id="KW-1185">Reference proteome</keyword>
<dbReference type="OrthoDB" id="8576159at2759"/>
<gene>
    <name evidence="1" type="ORF">TNCT_67111</name>
</gene>